<evidence type="ECO:0000313" key="3">
    <source>
        <dbReference type="Proteomes" id="UP000472267"/>
    </source>
</evidence>
<protein>
    <submittedName>
        <fullName evidence="2">Uncharacterized protein</fullName>
    </submittedName>
</protein>
<sequence>MWKSLQCGSRLSLSTARFVLELNAEENGFGCGGERNPEIGRQHSRPGSPLRLRPPSVQTTCSLSYWCTVVCTLVRLGGPAGHSGCKASTQAEGTRGQSIKRSLKIQSDTSSGWSKWSRGLGGSRH</sequence>
<accession>A0A672H8C1</accession>
<dbReference type="InParanoid" id="A0A672H8C1"/>
<dbReference type="Ensembl" id="ENSSFAT00005026326.1">
    <property type="protein sequence ID" value="ENSSFAP00005025315.1"/>
    <property type="gene ID" value="ENSSFAG00005013024.1"/>
</dbReference>
<reference evidence="2" key="1">
    <citation type="submission" date="2019-06" db="EMBL/GenBank/DDBJ databases">
        <authorList>
            <consortium name="Wellcome Sanger Institute Data Sharing"/>
        </authorList>
    </citation>
    <scope>NUCLEOTIDE SEQUENCE [LARGE SCALE GENOMIC DNA]</scope>
</reference>
<evidence type="ECO:0000313" key="2">
    <source>
        <dbReference type="Ensembl" id="ENSSFAP00005025315.1"/>
    </source>
</evidence>
<dbReference type="AlphaFoldDB" id="A0A672H8C1"/>
<evidence type="ECO:0000256" key="1">
    <source>
        <dbReference type="SAM" id="MobiDB-lite"/>
    </source>
</evidence>
<proteinExistence type="predicted"/>
<organism evidence="2 3">
    <name type="scientific">Salarias fasciatus</name>
    <name type="common">Jewelled blenny</name>
    <name type="synonym">Blennius fasciatus</name>
    <dbReference type="NCBI Taxonomy" id="181472"/>
    <lineage>
        <taxon>Eukaryota</taxon>
        <taxon>Metazoa</taxon>
        <taxon>Chordata</taxon>
        <taxon>Craniata</taxon>
        <taxon>Vertebrata</taxon>
        <taxon>Euteleostomi</taxon>
        <taxon>Actinopterygii</taxon>
        <taxon>Neopterygii</taxon>
        <taxon>Teleostei</taxon>
        <taxon>Neoteleostei</taxon>
        <taxon>Acanthomorphata</taxon>
        <taxon>Ovalentaria</taxon>
        <taxon>Blenniimorphae</taxon>
        <taxon>Blenniiformes</taxon>
        <taxon>Blennioidei</taxon>
        <taxon>Blenniidae</taxon>
        <taxon>Salariinae</taxon>
        <taxon>Salarias</taxon>
    </lineage>
</organism>
<keyword evidence="3" id="KW-1185">Reference proteome</keyword>
<feature type="region of interest" description="Disordered" evidence="1">
    <location>
        <begin position="81"/>
        <end position="125"/>
    </location>
</feature>
<reference evidence="2" key="3">
    <citation type="submission" date="2025-09" db="UniProtKB">
        <authorList>
            <consortium name="Ensembl"/>
        </authorList>
    </citation>
    <scope>IDENTIFICATION</scope>
</reference>
<feature type="compositionally biased region" description="Polar residues" evidence="1">
    <location>
        <begin position="86"/>
        <end position="114"/>
    </location>
</feature>
<name>A0A672H8C1_SALFA</name>
<feature type="region of interest" description="Disordered" evidence="1">
    <location>
        <begin position="31"/>
        <end position="53"/>
    </location>
</feature>
<dbReference type="Proteomes" id="UP000472267">
    <property type="component" value="Chromosome 18"/>
</dbReference>
<reference evidence="2" key="2">
    <citation type="submission" date="2025-08" db="UniProtKB">
        <authorList>
            <consortium name="Ensembl"/>
        </authorList>
    </citation>
    <scope>IDENTIFICATION</scope>
</reference>